<dbReference type="EMBL" id="JAGFMF010011576">
    <property type="protein sequence ID" value="KAG8520220.1"/>
    <property type="molecule type" value="Genomic_DNA"/>
</dbReference>
<feature type="region of interest" description="Disordered" evidence="5">
    <location>
        <begin position="600"/>
        <end position="676"/>
    </location>
</feature>
<dbReference type="InterPro" id="IPR001932">
    <property type="entry name" value="PPM-type_phosphatase-like_dom"/>
</dbReference>
<keyword evidence="8" id="KW-1185">Reference proteome</keyword>
<evidence type="ECO:0000259" key="6">
    <source>
        <dbReference type="PROSITE" id="PS51746"/>
    </source>
</evidence>
<dbReference type="Gene3D" id="3.60.40.10">
    <property type="entry name" value="PPM-type phosphatase domain"/>
    <property type="match status" value="1"/>
</dbReference>
<dbReference type="PROSITE" id="PS01032">
    <property type="entry name" value="PPM_1"/>
    <property type="match status" value="1"/>
</dbReference>
<protein>
    <submittedName>
        <fullName evidence="7">Protein phosphatase 1D</fullName>
    </submittedName>
</protein>
<evidence type="ECO:0000313" key="7">
    <source>
        <dbReference type="EMBL" id="KAG8520220.1"/>
    </source>
</evidence>
<accession>A0A8J6DUD6</accession>
<proteinExistence type="inferred from homology"/>
<evidence type="ECO:0000256" key="4">
    <source>
        <dbReference type="RuleBase" id="RU003465"/>
    </source>
</evidence>
<evidence type="ECO:0000256" key="1">
    <source>
        <dbReference type="ARBA" id="ARBA00022723"/>
    </source>
</evidence>
<comment type="similarity">
    <text evidence="4">Belongs to the PP2C family.</text>
</comment>
<dbReference type="SMART" id="SM00332">
    <property type="entry name" value="PP2Cc"/>
    <property type="match status" value="1"/>
</dbReference>
<evidence type="ECO:0000256" key="2">
    <source>
        <dbReference type="ARBA" id="ARBA00022801"/>
    </source>
</evidence>
<comment type="caution">
    <text evidence="7">The sequence shown here is derived from an EMBL/GenBank/DDBJ whole genome shotgun (WGS) entry which is preliminary data.</text>
</comment>
<feature type="non-terminal residue" evidence="7">
    <location>
        <position position="689"/>
    </location>
</feature>
<dbReference type="GO" id="GO:0046872">
    <property type="term" value="F:metal ion binding"/>
    <property type="evidence" value="ECO:0007669"/>
    <property type="project" value="UniProtKB-KW"/>
</dbReference>
<reference evidence="7" key="1">
    <citation type="journal article" date="2021" name="Evol. Appl.">
        <title>The genome of the Pyrenean desman and the effects of bottlenecks and inbreeding on the genomic landscape of an endangered species.</title>
        <authorList>
            <person name="Escoda L."/>
            <person name="Castresana J."/>
        </authorList>
    </citation>
    <scope>NUCLEOTIDE SEQUENCE</scope>
    <source>
        <strain evidence="7">IBE-C5619</strain>
    </source>
</reference>
<dbReference type="InterPro" id="IPR000222">
    <property type="entry name" value="PP2C_BS"/>
</dbReference>
<sequence>SRGQVSTSRAPPSGTAPTPFASSSKINNSWPASSECASRRGIRRAAWDRWDPGQPAMAGLYSLGVSVFSDQGGRKYMEDVTQIVVEPEPTTEEKPSPRRSVAQLSPPQPSPPAGAGNGVSGKGPAVLDREARDHPPDAGASPAPGRCCRRRSSVAFFAVCDGHGGREAAQFAREHLWGFIKKQKGFTSSEPAKVCAAIRKGFLACHLAMWKKLGFWKFLVHDIKALKSLICSKSYSAEIAHTEWPKTMTGLPSTSGTTASVVIIRGMKMYVAHVGDSGVVLGIQDDPKDDFVRAVEVTQDHKPELPKERQRIEGLGGSVMNKSGVNRVVWKRPRLTHNGPVRRSTVIDQIPFLAVARALGDLWSYDFFSGEFVVSPEPDTSVHTLDPQKHKYIILGSDGLWNMIPPQDAISMCQDQEEKKYLMGEHGQSCAKMLVNRALGRWRQRMLRADNTSAIVICISPGVDSQGDFTNEDELYLNLTDSPSYNSQETCVMTPSPCSTPPIKSLEEDPWSRLNSKDHIPALVRSNAFSENYLEIPSEIARGSVQSAVIPAKDPEPLEENCTKALTLRIHDSLNNSLSVGLVPTNSTNTIMDQKNLKMSTPGQMKAQEVERTPPANFKRTLEESNSGPLMKKHRRNGLSRSSGAQPASLPTTSQRKNSVKLTMRRRLRGQKKIGNPLLHQHRKTVCVC</sequence>
<dbReference type="PANTHER" id="PTHR47992">
    <property type="entry name" value="PROTEIN PHOSPHATASE"/>
    <property type="match status" value="1"/>
</dbReference>
<dbReference type="GO" id="GO:0004722">
    <property type="term" value="F:protein serine/threonine phosphatase activity"/>
    <property type="evidence" value="ECO:0007669"/>
    <property type="project" value="InterPro"/>
</dbReference>
<keyword evidence="2 4" id="KW-0378">Hydrolase</keyword>
<evidence type="ECO:0000256" key="3">
    <source>
        <dbReference type="ARBA" id="ARBA00022912"/>
    </source>
</evidence>
<dbReference type="OrthoDB" id="10025511at2759"/>
<dbReference type="Proteomes" id="UP000700334">
    <property type="component" value="Unassembled WGS sequence"/>
</dbReference>
<feature type="region of interest" description="Disordered" evidence="5">
    <location>
        <begin position="86"/>
        <end position="146"/>
    </location>
</feature>
<dbReference type="InterPro" id="IPR036457">
    <property type="entry name" value="PPM-type-like_dom_sf"/>
</dbReference>
<keyword evidence="3 4" id="KW-0904">Protein phosphatase</keyword>
<organism evidence="7 8">
    <name type="scientific">Galemys pyrenaicus</name>
    <name type="common">Iberian desman</name>
    <name type="synonym">Pyrenean desman</name>
    <dbReference type="NCBI Taxonomy" id="202257"/>
    <lineage>
        <taxon>Eukaryota</taxon>
        <taxon>Metazoa</taxon>
        <taxon>Chordata</taxon>
        <taxon>Craniata</taxon>
        <taxon>Vertebrata</taxon>
        <taxon>Euteleostomi</taxon>
        <taxon>Mammalia</taxon>
        <taxon>Eutheria</taxon>
        <taxon>Laurasiatheria</taxon>
        <taxon>Eulipotyphla</taxon>
        <taxon>Talpidae</taxon>
        <taxon>Galemys</taxon>
    </lineage>
</organism>
<feature type="compositionally biased region" description="Polar residues" evidence="5">
    <location>
        <begin position="639"/>
        <end position="661"/>
    </location>
</feature>
<name>A0A8J6DUD6_GALPY</name>
<dbReference type="CDD" id="cd00143">
    <property type="entry name" value="PP2Cc"/>
    <property type="match status" value="1"/>
</dbReference>
<feature type="domain" description="PPM-type phosphatase" evidence="6">
    <location>
        <begin position="137"/>
        <end position="459"/>
    </location>
</feature>
<dbReference type="Pfam" id="PF00481">
    <property type="entry name" value="PP2C"/>
    <property type="match status" value="1"/>
</dbReference>
<dbReference type="InterPro" id="IPR015655">
    <property type="entry name" value="PP2C"/>
</dbReference>
<evidence type="ECO:0000256" key="5">
    <source>
        <dbReference type="SAM" id="MobiDB-lite"/>
    </source>
</evidence>
<dbReference type="FunFam" id="3.60.40.10:FF:000158">
    <property type="entry name" value="Protein phosphatase, Mg2+/Mn2+ dependent, 1D"/>
    <property type="match status" value="1"/>
</dbReference>
<dbReference type="SUPFAM" id="SSF81606">
    <property type="entry name" value="PP2C-like"/>
    <property type="match status" value="1"/>
</dbReference>
<feature type="compositionally biased region" description="Polar residues" evidence="5">
    <location>
        <begin position="20"/>
        <end position="36"/>
    </location>
</feature>
<feature type="compositionally biased region" description="Basic and acidic residues" evidence="5">
    <location>
        <begin position="127"/>
        <end position="136"/>
    </location>
</feature>
<feature type="compositionally biased region" description="Basic residues" evidence="5">
    <location>
        <begin position="663"/>
        <end position="672"/>
    </location>
</feature>
<evidence type="ECO:0000313" key="8">
    <source>
        <dbReference type="Proteomes" id="UP000700334"/>
    </source>
</evidence>
<dbReference type="PROSITE" id="PS51746">
    <property type="entry name" value="PPM_2"/>
    <property type="match status" value="1"/>
</dbReference>
<feature type="region of interest" description="Disordered" evidence="5">
    <location>
        <begin position="1"/>
        <end position="41"/>
    </location>
</feature>
<keyword evidence="1" id="KW-0479">Metal-binding</keyword>
<dbReference type="AlphaFoldDB" id="A0A8J6DUD6"/>
<feature type="compositionally biased region" description="Polar residues" evidence="5">
    <location>
        <begin position="1"/>
        <end position="10"/>
    </location>
</feature>
<gene>
    <name evidence="7" type="ORF">J0S82_004183</name>
</gene>